<organism evidence="2 3">
    <name type="scientific">Mesorhizobium tamadayense</name>
    <dbReference type="NCBI Taxonomy" id="425306"/>
    <lineage>
        <taxon>Bacteria</taxon>
        <taxon>Pseudomonadati</taxon>
        <taxon>Pseudomonadota</taxon>
        <taxon>Alphaproteobacteria</taxon>
        <taxon>Hyphomicrobiales</taxon>
        <taxon>Phyllobacteriaceae</taxon>
        <taxon>Mesorhizobium</taxon>
    </lineage>
</organism>
<evidence type="ECO:0000256" key="1">
    <source>
        <dbReference type="SAM" id="Phobius"/>
    </source>
</evidence>
<proteinExistence type="predicted"/>
<dbReference type="EMBL" id="RQXT01000025">
    <property type="protein sequence ID" value="RRH98065.1"/>
    <property type="molecule type" value="Genomic_DNA"/>
</dbReference>
<dbReference type="OrthoDB" id="8117015at2"/>
<accession>A0A3P3FHA2</accession>
<gene>
    <name evidence="2" type="ORF">EH240_19915</name>
</gene>
<name>A0A3P3FHA2_9HYPH</name>
<comment type="caution">
    <text evidence="2">The sequence shown here is derived from an EMBL/GenBank/DDBJ whole genome shotgun (WGS) entry which is preliminary data.</text>
</comment>
<keyword evidence="3" id="KW-1185">Reference proteome</keyword>
<sequence length="130" mass="13527">MSYLKLAIGAVLAITILGLVAIAAIYRGNAISAQAETKQAKAALATVTAVNDANQATIGRLQAQATYDAKMTAQLAEQLAASNQVFIDNTAALHKLKDANADVDHFLALPVPPALRQLYDKPGAAGGRQD</sequence>
<dbReference type="RefSeq" id="WP_125001684.1">
    <property type="nucleotide sequence ID" value="NZ_RQXT01000025.1"/>
</dbReference>
<dbReference type="AlphaFoldDB" id="A0A3P3FHA2"/>
<keyword evidence="1" id="KW-0472">Membrane</keyword>
<evidence type="ECO:0000313" key="2">
    <source>
        <dbReference type="EMBL" id="RRH98065.1"/>
    </source>
</evidence>
<feature type="transmembrane region" description="Helical" evidence="1">
    <location>
        <begin position="6"/>
        <end position="26"/>
    </location>
</feature>
<reference evidence="2 3" key="1">
    <citation type="submission" date="2018-11" db="EMBL/GenBank/DDBJ databases">
        <title>the genome of Mesorhizobium tamadayense DSM 28320.</title>
        <authorList>
            <person name="Gao J."/>
        </authorList>
    </citation>
    <scope>NUCLEOTIDE SEQUENCE [LARGE SCALE GENOMIC DNA]</scope>
    <source>
        <strain evidence="2 3">DSM 28320</strain>
    </source>
</reference>
<keyword evidence="1" id="KW-1133">Transmembrane helix</keyword>
<keyword evidence="1" id="KW-0812">Transmembrane</keyword>
<protein>
    <submittedName>
        <fullName evidence="2">Uncharacterized protein</fullName>
    </submittedName>
</protein>
<dbReference type="Proteomes" id="UP000273786">
    <property type="component" value="Unassembled WGS sequence"/>
</dbReference>
<evidence type="ECO:0000313" key="3">
    <source>
        <dbReference type="Proteomes" id="UP000273786"/>
    </source>
</evidence>